<name>L7LR58_9ACTN</name>
<gene>
    <name evidence="1" type="ORF">GSI01S_39_00550</name>
</gene>
<dbReference type="Proteomes" id="UP000035083">
    <property type="component" value="Unassembled WGS sequence"/>
</dbReference>
<evidence type="ECO:0000313" key="1">
    <source>
        <dbReference type="EMBL" id="GAC62657.1"/>
    </source>
</evidence>
<dbReference type="RefSeq" id="WP_006898073.1">
    <property type="nucleotide sequence ID" value="NZ_BANU01000039.1"/>
</dbReference>
<comment type="caution">
    <text evidence="1">The sequence shown here is derived from an EMBL/GenBank/DDBJ whole genome shotgun (WGS) entry which is preliminary data.</text>
</comment>
<keyword evidence="2" id="KW-1185">Reference proteome</keyword>
<evidence type="ECO:0000313" key="2">
    <source>
        <dbReference type="Proteomes" id="UP000035083"/>
    </source>
</evidence>
<protein>
    <submittedName>
        <fullName evidence="1">Uncharacterized protein</fullName>
    </submittedName>
</protein>
<organism evidence="1 2">
    <name type="scientific">Gordonia sihwensis NBRC 108236</name>
    <dbReference type="NCBI Taxonomy" id="1223544"/>
    <lineage>
        <taxon>Bacteria</taxon>
        <taxon>Bacillati</taxon>
        <taxon>Actinomycetota</taxon>
        <taxon>Actinomycetes</taxon>
        <taxon>Mycobacteriales</taxon>
        <taxon>Gordoniaceae</taxon>
        <taxon>Gordonia</taxon>
    </lineage>
</organism>
<dbReference type="AlphaFoldDB" id="L7LR58"/>
<accession>L7LR58</accession>
<reference evidence="1 2" key="1">
    <citation type="submission" date="2012-12" db="EMBL/GenBank/DDBJ databases">
        <title>Whole genome shotgun sequence of Gordonia sihwensis NBRC 108236.</title>
        <authorList>
            <person name="Yoshida I."/>
            <person name="Hosoyama A."/>
            <person name="Tsuchikane K."/>
            <person name="Ando Y."/>
            <person name="Baba S."/>
            <person name="Ohji S."/>
            <person name="Hamada M."/>
            <person name="Tamura T."/>
            <person name="Yamazoe A."/>
            <person name="Yamazaki S."/>
            <person name="Fujita N."/>
        </authorList>
    </citation>
    <scope>NUCLEOTIDE SEQUENCE [LARGE SCALE GENOMIC DNA]</scope>
    <source>
        <strain evidence="1 2">NBRC 108236</strain>
    </source>
</reference>
<sequence length="203" mass="22166">MTLIMRSLEPGRITVITDTLAKGVGRTPDEYHRKIVTDRTRTHLFTGSGDGRTLAAWLDHMAGQTCFTPQAAVDTSVTVLRSLWDLADHVPGDHVRARVFGFSGTVPAEGFAPCPFGYLLESASGFSPQAMDQRFGQIAMNFCPDEDELRTAPSTDVGDPNQCFKLAQWAKPVSDRHNNPVGGDVWLTTLTRSGVDDRMIGSL</sequence>
<dbReference type="EMBL" id="BANU01000039">
    <property type="protein sequence ID" value="GAC62657.1"/>
    <property type="molecule type" value="Genomic_DNA"/>
</dbReference>
<proteinExistence type="predicted"/>